<keyword evidence="3" id="KW-1185">Reference proteome</keyword>
<organism evidence="2 3">
    <name type="scientific">Ranatra chinensis</name>
    <dbReference type="NCBI Taxonomy" id="642074"/>
    <lineage>
        <taxon>Eukaryota</taxon>
        <taxon>Metazoa</taxon>
        <taxon>Ecdysozoa</taxon>
        <taxon>Arthropoda</taxon>
        <taxon>Hexapoda</taxon>
        <taxon>Insecta</taxon>
        <taxon>Pterygota</taxon>
        <taxon>Neoptera</taxon>
        <taxon>Paraneoptera</taxon>
        <taxon>Hemiptera</taxon>
        <taxon>Heteroptera</taxon>
        <taxon>Panheteroptera</taxon>
        <taxon>Nepomorpha</taxon>
        <taxon>Nepidae</taxon>
        <taxon>Ranatrinae</taxon>
        <taxon>Ranatra</taxon>
    </lineage>
</organism>
<evidence type="ECO:0000313" key="2">
    <source>
        <dbReference type="EMBL" id="KAL1123108.1"/>
    </source>
</evidence>
<keyword evidence="1" id="KW-0175">Coiled coil</keyword>
<dbReference type="Proteomes" id="UP001558652">
    <property type="component" value="Unassembled WGS sequence"/>
</dbReference>
<dbReference type="EMBL" id="JBFDAA010000012">
    <property type="protein sequence ID" value="KAL1123108.1"/>
    <property type="molecule type" value="Genomic_DNA"/>
</dbReference>
<dbReference type="PANTHER" id="PTHR34439:SF1">
    <property type="entry name" value="CENTROBIN"/>
    <property type="match status" value="1"/>
</dbReference>
<feature type="coiled-coil region" evidence="1">
    <location>
        <begin position="110"/>
        <end position="253"/>
    </location>
</feature>
<dbReference type="Gene3D" id="1.20.5.170">
    <property type="match status" value="1"/>
</dbReference>
<evidence type="ECO:0000256" key="1">
    <source>
        <dbReference type="SAM" id="Coils"/>
    </source>
</evidence>
<feature type="non-terminal residue" evidence="2">
    <location>
        <position position="1"/>
    </location>
</feature>
<dbReference type="PANTHER" id="PTHR34439">
    <property type="entry name" value="CENTROBIN"/>
    <property type="match status" value="1"/>
</dbReference>
<protein>
    <recommendedName>
        <fullName evidence="4">Myosin heavy chain</fullName>
    </recommendedName>
</protein>
<sequence>VVGEFFHPFATSSLVKVANLAYRHFFLFRKHLEQTVQRLQKKVLEEQERVAVAVRVDSEKDRAIGRMTEGWRQMVAHWKTIEEQRHQAAQALLKEKITSKKLQEDVGKKIERWEKEVSQALDLAASFKNKCQTLEVELSSTRGSLNGRIAELEVSLRGAEQRVQQLEEERKQLATRLQISEEEHEKERKLVNDARKDLAEVEDALGRTEAELAVCKEQRDLLSTRLKEERGRNTTLEQQKVSLQESVKAEEDARSAVGQLDTVKCELRALYQGQLESVVKEKLGEFQAQLDSAQAAMQKELADQQRLSQERALQQQQALVNSHVAEMRRLESIHKEELRELELKLRDAEKRCARLENGKKDIAQRLHSLMEAQWQQALSIITSELSIRQVGH</sequence>
<feature type="coiled-coil region" evidence="1">
    <location>
        <begin position="290"/>
        <end position="365"/>
    </location>
</feature>
<proteinExistence type="predicted"/>
<accession>A0ABD0Y6T2</accession>
<name>A0ABD0Y6T2_9HEMI</name>
<dbReference type="AlphaFoldDB" id="A0ABD0Y6T2"/>
<gene>
    <name evidence="2" type="ORF">AAG570_002196</name>
</gene>
<reference evidence="2 3" key="1">
    <citation type="submission" date="2024-07" db="EMBL/GenBank/DDBJ databases">
        <title>Chromosome-level genome assembly of the water stick insect Ranatra chinensis (Heteroptera: Nepidae).</title>
        <authorList>
            <person name="Liu X."/>
        </authorList>
    </citation>
    <scope>NUCLEOTIDE SEQUENCE [LARGE SCALE GENOMIC DNA]</scope>
    <source>
        <strain evidence="2">Cailab_2021Rc</strain>
        <tissue evidence="2">Muscle</tissue>
    </source>
</reference>
<evidence type="ECO:0008006" key="4">
    <source>
        <dbReference type="Google" id="ProtNLM"/>
    </source>
</evidence>
<evidence type="ECO:0000313" key="3">
    <source>
        <dbReference type="Proteomes" id="UP001558652"/>
    </source>
</evidence>
<comment type="caution">
    <text evidence="2">The sequence shown here is derived from an EMBL/GenBank/DDBJ whole genome shotgun (WGS) entry which is preliminary data.</text>
</comment>
<dbReference type="InterPro" id="IPR038923">
    <property type="entry name" value="Centrobin"/>
</dbReference>